<protein>
    <submittedName>
        <fullName evidence="2">ATP-binding protein</fullName>
    </submittedName>
</protein>
<dbReference type="SUPFAM" id="SSF52540">
    <property type="entry name" value="P-loop containing nucleoside triphosphate hydrolases"/>
    <property type="match status" value="1"/>
</dbReference>
<feature type="domain" description="IstB-like ATP-binding" evidence="1">
    <location>
        <begin position="1"/>
        <end position="135"/>
    </location>
</feature>
<dbReference type="PANTHER" id="PTHR30050:SF4">
    <property type="entry name" value="ATP-BINDING PROTEIN RV3427C IN INSERTION SEQUENCE-RELATED"/>
    <property type="match status" value="1"/>
</dbReference>
<dbReference type="Gene3D" id="3.40.50.300">
    <property type="entry name" value="P-loop containing nucleotide triphosphate hydrolases"/>
    <property type="match status" value="1"/>
</dbReference>
<reference evidence="2" key="1">
    <citation type="journal article" date="2020" name="mSystems">
        <title>Genome- and Community-Level Interaction Insights into Carbon Utilization and Element Cycling Functions of Hydrothermarchaeota in Hydrothermal Sediment.</title>
        <authorList>
            <person name="Zhou Z."/>
            <person name="Liu Y."/>
            <person name="Xu W."/>
            <person name="Pan J."/>
            <person name="Luo Z.H."/>
            <person name="Li M."/>
        </authorList>
    </citation>
    <scope>NUCLEOTIDE SEQUENCE [LARGE SCALE GENOMIC DNA]</scope>
    <source>
        <strain evidence="2">HyVt-76</strain>
    </source>
</reference>
<name>A0A7V5H3F9_CALAY</name>
<dbReference type="EMBL" id="DRTD01000382">
    <property type="protein sequence ID" value="HHE55156.1"/>
    <property type="molecule type" value="Genomic_DNA"/>
</dbReference>
<evidence type="ECO:0000313" key="2">
    <source>
        <dbReference type="EMBL" id="HHE55156.1"/>
    </source>
</evidence>
<keyword evidence="2" id="KW-0067">ATP-binding</keyword>
<sequence length="135" mass="15271">GVGKTHLASALCYHACLNDYKCLFTTAINLINELNASLSDNSFFKLMKRYTQAHLLVIDELGYLPVDKTGADLLFQIISNRYETGSVIITTNRPFKEWDRIFNNDATLASALIDHLAHHGIIIQIKGESYRIKNR</sequence>
<dbReference type="InterPro" id="IPR002611">
    <property type="entry name" value="IstB_ATP-bd"/>
</dbReference>
<dbReference type="InterPro" id="IPR027417">
    <property type="entry name" value="P-loop_NTPase"/>
</dbReference>
<feature type="non-terminal residue" evidence="2">
    <location>
        <position position="1"/>
    </location>
</feature>
<gene>
    <name evidence="2" type="ORF">ENL21_05190</name>
</gene>
<organism evidence="2">
    <name type="scientific">Caldithrix abyssi</name>
    <dbReference type="NCBI Taxonomy" id="187145"/>
    <lineage>
        <taxon>Bacteria</taxon>
        <taxon>Pseudomonadati</taxon>
        <taxon>Calditrichota</taxon>
        <taxon>Calditrichia</taxon>
        <taxon>Calditrichales</taxon>
        <taxon>Calditrichaceae</taxon>
        <taxon>Caldithrix</taxon>
    </lineage>
</organism>
<keyword evidence="2" id="KW-0547">Nucleotide-binding</keyword>
<evidence type="ECO:0000259" key="1">
    <source>
        <dbReference type="Pfam" id="PF01695"/>
    </source>
</evidence>
<proteinExistence type="predicted"/>
<dbReference type="Proteomes" id="UP000886111">
    <property type="component" value="Unassembled WGS sequence"/>
</dbReference>
<accession>A0A7V5H3F9</accession>
<dbReference type="CDD" id="cd00009">
    <property type="entry name" value="AAA"/>
    <property type="match status" value="1"/>
</dbReference>
<dbReference type="Pfam" id="PF01695">
    <property type="entry name" value="IstB_IS21"/>
    <property type="match status" value="1"/>
</dbReference>
<dbReference type="GO" id="GO:0005524">
    <property type="term" value="F:ATP binding"/>
    <property type="evidence" value="ECO:0007669"/>
    <property type="project" value="UniProtKB-KW"/>
</dbReference>
<comment type="caution">
    <text evidence="2">The sequence shown here is derived from an EMBL/GenBank/DDBJ whole genome shotgun (WGS) entry which is preliminary data.</text>
</comment>
<dbReference type="PANTHER" id="PTHR30050">
    <property type="entry name" value="CHROMOSOMAL REPLICATION INITIATOR PROTEIN DNAA"/>
    <property type="match status" value="1"/>
</dbReference>
<dbReference type="AlphaFoldDB" id="A0A7V5H3F9"/>
<dbReference type="GO" id="GO:0006260">
    <property type="term" value="P:DNA replication"/>
    <property type="evidence" value="ECO:0007669"/>
    <property type="project" value="TreeGrafter"/>
</dbReference>